<feature type="region of interest" description="Disordered" evidence="1">
    <location>
        <begin position="1"/>
        <end position="23"/>
    </location>
</feature>
<dbReference type="OrthoDB" id="674131at2759"/>
<comment type="caution">
    <text evidence="2">The sequence shown here is derived from an EMBL/GenBank/DDBJ whole genome shotgun (WGS) entry which is preliminary data.</text>
</comment>
<reference evidence="2 3" key="1">
    <citation type="submission" date="2019-11" db="EMBL/GenBank/DDBJ databases">
        <title>Whole genome sequence of Oryza granulata.</title>
        <authorList>
            <person name="Li W."/>
        </authorList>
    </citation>
    <scope>NUCLEOTIDE SEQUENCE [LARGE SCALE GENOMIC DNA]</scope>
    <source>
        <strain evidence="3">cv. Menghai</strain>
        <tissue evidence="2">Leaf</tissue>
    </source>
</reference>
<dbReference type="AlphaFoldDB" id="A0A6G1EL27"/>
<accession>A0A6G1EL27</accession>
<keyword evidence="3" id="KW-1185">Reference proteome</keyword>
<feature type="compositionally biased region" description="Low complexity" evidence="1">
    <location>
        <begin position="13"/>
        <end position="23"/>
    </location>
</feature>
<organism evidence="2 3">
    <name type="scientific">Oryza meyeriana var. granulata</name>
    <dbReference type="NCBI Taxonomy" id="110450"/>
    <lineage>
        <taxon>Eukaryota</taxon>
        <taxon>Viridiplantae</taxon>
        <taxon>Streptophyta</taxon>
        <taxon>Embryophyta</taxon>
        <taxon>Tracheophyta</taxon>
        <taxon>Spermatophyta</taxon>
        <taxon>Magnoliopsida</taxon>
        <taxon>Liliopsida</taxon>
        <taxon>Poales</taxon>
        <taxon>Poaceae</taxon>
        <taxon>BOP clade</taxon>
        <taxon>Oryzoideae</taxon>
        <taxon>Oryzeae</taxon>
        <taxon>Oryzinae</taxon>
        <taxon>Oryza</taxon>
        <taxon>Oryza meyeriana</taxon>
    </lineage>
</organism>
<evidence type="ECO:0000313" key="3">
    <source>
        <dbReference type="Proteomes" id="UP000479710"/>
    </source>
</evidence>
<proteinExistence type="predicted"/>
<dbReference type="Proteomes" id="UP000479710">
    <property type="component" value="Unassembled WGS sequence"/>
</dbReference>
<protein>
    <submittedName>
        <fullName evidence="2">Uncharacterized protein</fullName>
    </submittedName>
</protein>
<sequence length="112" mass="12228">MGLAPPAFHSNYSQSKSQQASQAKLLDKMEANLKNSARGGIKGKVVTVYSKYVKPQNSPAVSVTQAYSYQPNYSSSIDVAATANASYGGNNVDERATAYILAVRERFKKEWM</sequence>
<evidence type="ECO:0000313" key="2">
    <source>
        <dbReference type="EMBL" id="KAF0925530.1"/>
    </source>
</evidence>
<evidence type="ECO:0000256" key="1">
    <source>
        <dbReference type="SAM" id="MobiDB-lite"/>
    </source>
</evidence>
<gene>
    <name evidence="2" type="ORF">E2562_016717</name>
</gene>
<name>A0A6G1EL27_9ORYZ</name>
<dbReference type="EMBL" id="SPHZ02000003">
    <property type="protein sequence ID" value="KAF0925530.1"/>
    <property type="molecule type" value="Genomic_DNA"/>
</dbReference>